<evidence type="ECO:0000256" key="1">
    <source>
        <dbReference type="SAM" id="MobiDB-lite"/>
    </source>
</evidence>
<evidence type="ECO:0000313" key="2">
    <source>
        <dbReference type="EMBL" id="KIM21675.1"/>
    </source>
</evidence>
<reference evidence="2 3" key="1">
    <citation type="submission" date="2014-04" db="EMBL/GenBank/DDBJ databases">
        <authorList>
            <consortium name="DOE Joint Genome Institute"/>
            <person name="Kuo A."/>
            <person name="Zuccaro A."/>
            <person name="Kohler A."/>
            <person name="Nagy L.G."/>
            <person name="Floudas D."/>
            <person name="Copeland A."/>
            <person name="Barry K.W."/>
            <person name="Cichocki N."/>
            <person name="Veneault-Fourrey C."/>
            <person name="LaButti K."/>
            <person name="Lindquist E.A."/>
            <person name="Lipzen A."/>
            <person name="Lundell T."/>
            <person name="Morin E."/>
            <person name="Murat C."/>
            <person name="Sun H."/>
            <person name="Tunlid A."/>
            <person name="Henrissat B."/>
            <person name="Grigoriev I.V."/>
            <person name="Hibbett D.S."/>
            <person name="Martin F."/>
            <person name="Nordberg H.P."/>
            <person name="Cantor M.N."/>
            <person name="Hua S.X."/>
        </authorList>
    </citation>
    <scope>NUCLEOTIDE SEQUENCE [LARGE SCALE GENOMIC DNA]</scope>
    <source>
        <strain evidence="2 3">MAFF 305830</strain>
    </source>
</reference>
<accession>A0A0C3AAM9</accession>
<feature type="region of interest" description="Disordered" evidence="1">
    <location>
        <begin position="59"/>
        <end position="105"/>
    </location>
</feature>
<dbReference type="Proteomes" id="UP000054097">
    <property type="component" value="Unassembled WGS sequence"/>
</dbReference>
<reference evidence="3" key="2">
    <citation type="submission" date="2015-01" db="EMBL/GenBank/DDBJ databases">
        <title>Evolutionary Origins and Diversification of the Mycorrhizal Mutualists.</title>
        <authorList>
            <consortium name="DOE Joint Genome Institute"/>
            <consortium name="Mycorrhizal Genomics Consortium"/>
            <person name="Kohler A."/>
            <person name="Kuo A."/>
            <person name="Nagy L.G."/>
            <person name="Floudas D."/>
            <person name="Copeland A."/>
            <person name="Barry K.W."/>
            <person name="Cichocki N."/>
            <person name="Veneault-Fourrey C."/>
            <person name="LaButti K."/>
            <person name="Lindquist E.A."/>
            <person name="Lipzen A."/>
            <person name="Lundell T."/>
            <person name="Morin E."/>
            <person name="Murat C."/>
            <person name="Riley R."/>
            <person name="Ohm R."/>
            <person name="Sun H."/>
            <person name="Tunlid A."/>
            <person name="Henrissat B."/>
            <person name="Grigoriev I.V."/>
            <person name="Hibbett D.S."/>
            <person name="Martin F."/>
        </authorList>
    </citation>
    <scope>NUCLEOTIDE SEQUENCE [LARGE SCALE GENOMIC DNA]</scope>
    <source>
        <strain evidence="3">MAFF 305830</strain>
    </source>
</reference>
<evidence type="ECO:0000313" key="3">
    <source>
        <dbReference type="Proteomes" id="UP000054097"/>
    </source>
</evidence>
<proteinExistence type="predicted"/>
<dbReference type="AlphaFoldDB" id="A0A0C3AAM9"/>
<dbReference type="EMBL" id="KN824375">
    <property type="protein sequence ID" value="KIM21675.1"/>
    <property type="molecule type" value="Genomic_DNA"/>
</dbReference>
<sequence length="105" mass="10932">MASKFIIVAIQEPSRPVAAQGAIRVGGFVNEEELGLAGIELIDTDLIGVKITSESLVTDGKVSGNSSQGNALYNPIGPLRPQHTISTHPTDSAEDPLQSLSSPLP</sequence>
<dbReference type="HOGENOM" id="CLU_2238272_0_0_1"/>
<protein>
    <submittedName>
        <fullName evidence="2">Uncharacterized protein</fullName>
    </submittedName>
</protein>
<organism evidence="2 3">
    <name type="scientific">Serendipita vermifera MAFF 305830</name>
    <dbReference type="NCBI Taxonomy" id="933852"/>
    <lineage>
        <taxon>Eukaryota</taxon>
        <taxon>Fungi</taxon>
        <taxon>Dikarya</taxon>
        <taxon>Basidiomycota</taxon>
        <taxon>Agaricomycotina</taxon>
        <taxon>Agaricomycetes</taxon>
        <taxon>Sebacinales</taxon>
        <taxon>Serendipitaceae</taxon>
        <taxon>Serendipita</taxon>
    </lineage>
</organism>
<keyword evidence="3" id="KW-1185">Reference proteome</keyword>
<gene>
    <name evidence="2" type="ORF">M408DRAFT_29379</name>
</gene>
<name>A0A0C3AAM9_SERVB</name>